<sequence>MNQPFFLTRGDTSHAQKQQISL</sequence>
<organism evidence="2 3">
    <name type="scientific">Solanum verrucosum</name>
    <dbReference type="NCBI Taxonomy" id="315347"/>
    <lineage>
        <taxon>Eukaryota</taxon>
        <taxon>Viridiplantae</taxon>
        <taxon>Streptophyta</taxon>
        <taxon>Embryophyta</taxon>
        <taxon>Tracheophyta</taxon>
        <taxon>Spermatophyta</taxon>
        <taxon>Magnoliopsida</taxon>
        <taxon>eudicotyledons</taxon>
        <taxon>Gunneridae</taxon>
        <taxon>Pentapetalae</taxon>
        <taxon>asterids</taxon>
        <taxon>lamiids</taxon>
        <taxon>Solanales</taxon>
        <taxon>Solanaceae</taxon>
        <taxon>Solanoideae</taxon>
        <taxon>Solaneae</taxon>
        <taxon>Solanum</taxon>
    </lineage>
</organism>
<evidence type="ECO:0000313" key="2">
    <source>
        <dbReference type="EMBL" id="WMV08807.1"/>
    </source>
</evidence>
<name>A0AAF0PQI9_SOLVR</name>
<evidence type="ECO:0000256" key="1">
    <source>
        <dbReference type="SAM" id="MobiDB-lite"/>
    </source>
</evidence>
<accession>A0AAF0PQI9</accession>
<dbReference type="EMBL" id="CP133612">
    <property type="protein sequence ID" value="WMV08807.1"/>
    <property type="molecule type" value="Genomic_DNA"/>
</dbReference>
<keyword evidence="3" id="KW-1185">Reference proteome</keyword>
<reference evidence="2" key="1">
    <citation type="submission" date="2023-08" db="EMBL/GenBank/DDBJ databases">
        <title>A de novo genome assembly of Solanum verrucosum Schlechtendal, a Mexican diploid species geographically isolated from the other diploid A-genome species in potato relatives.</title>
        <authorList>
            <person name="Hosaka K."/>
        </authorList>
    </citation>
    <scope>NUCLEOTIDE SEQUENCE</scope>
    <source>
        <tissue evidence="2">Young leaves</tissue>
    </source>
</reference>
<feature type="compositionally biased region" description="Polar residues" evidence="1">
    <location>
        <begin position="13"/>
        <end position="22"/>
    </location>
</feature>
<dbReference type="Proteomes" id="UP001234989">
    <property type="component" value="Chromosome 1"/>
</dbReference>
<proteinExistence type="predicted"/>
<gene>
    <name evidence="2" type="ORF">MTR67_002192</name>
</gene>
<protein>
    <submittedName>
        <fullName evidence="2">Uncharacterized protein</fullName>
    </submittedName>
</protein>
<dbReference type="AlphaFoldDB" id="A0AAF0PQI9"/>
<evidence type="ECO:0000313" key="3">
    <source>
        <dbReference type="Proteomes" id="UP001234989"/>
    </source>
</evidence>
<feature type="region of interest" description="Disordered" evidence="1">
    <location>
        <begin position="1"/>
        <end position="22"/>
    </location>
</feature>